<dbReference type="PANTHER" id="PTHR24099:SF15">
    <property type="entry name" value="E3 UBIQUITIN-PROTEIN LIGASE TRIM9"/>
    <property type="match status" value="1"/>
</dbReference>
<dbReference type="Gene3D" id="1.20.5.170">
    <property type="match status" value="1"/>
</dbReference>
<dbReference type="Proteomes" id="UP000095280">
    <property type="component" value="Unplaced"/>
</dbReference>
<accession>A0A1I8FUI0</accession>
<dbReference type="PANTHER" id="PTHR24099">
    <property type="entry name" value="E3 UBIQUITIN-PROTEIN LIGASE TRIM36-RELATED"/>
    <property type="match status" value="1"/>
</dbReference>
<evidence type="ECO:0000313" key="1">
    <source>
        <dbReference type="Proteomes" id="UP000095280"/>
    </source>
</evidence>
<dbReference type="AlphaFoldDB" id="A0A1I8FUI0"/>
<dbReference type="InterPro" id="IPR050617">
    <property type="entry name" value="E3_ligase_FN3/SPRY"/>
</dbReference>
<proteinExistence type="predicted"/>
<organism evidence="1 2">
    <name type="scientific">Macrostomum lignano</name>
    <dbReference type="NCBI Taxonomy" id="282301"/>
    <lineage>
        <taxon>Eukaryota</taxon>
        <taxon>Metazoa</taxon>
        <taxon>Spiralia</taxon>
        <taxon>Lophotrochozoa</taxon>
        <taxon>Platyhelminthes</taxon>
        <taxon>Rhabditophora</taxon>
        <taxon>Macrostomorpha</taxon>
        <taxon>Macrostomida</taxon>
        <taxon>Macrostomidae</taxon>
        <taxon>Macrostomum</taxon>
    </lineage>
</organism>
<evidence type="ECO:0000313" key="2">
    <source>
        <dbReference type="WBParaSite" id="maker-unitig_9628-snap-gene-0.2-mRNA-1"/>
    </source>
</evidence>
<name>A0A1I8FUI0_9PLAT</name>
<protein>
    <submittedName>
        <fullName evidence="2">I/LWEQ domain-containing protein</fullName>
    </submittedName>
</protein>
<keyword evidence="1" id="KW-1185">Reference proteome</keyword>
<reference evidence="2" key="1">
    <citation type="submission" date="2016-11" db="UniProtKB">
        <authorList>
            <consortium name="WormBaseParasite"/>
        </authorList>
    </citation>
    <scope>IDENTIFICATION</scope>
</reference>
<dbReference type="WBParaSite" id="maker-unitig_9628-snap-gene-0.2-mRNA-1">
    <property type="protein sequence ID" value="maker-unitig_9628-snap-gene-0.2-mRNA-1"/>
    <property type="gene ID" value="maker-unitig_9628-snap-gene-0.2"/>
</dbReference>
<sequence length="130" mass="14032">SNREVMAAAVTEQFDSLVSALQSKKQVMLSQLASEQEHKLRLTRDQAAQCASSLAKATGLLQLCVELLKETEPAAFIAMSAAMQDRAAGISGRVAAKTERKCRAEGERAVRGSAWTRNAVLVAINSLRRC</sequence>